<feature type="compositionally biased region" description="Basic and acidic residues" evidence="1">
    <location>
        <begin position="1"/>
        <end position="12"/>
    </location>
</feature>
<evidence type="ECO:0000313" key="2">
    <source>
        <dbReference type="EMBL" id="JAD72772.1"/>
    </source>
</evidence>
<reference evidence="2" key="2">
    <citation type="journal article" date="2015" name="Data Brief">
        <title>Shoot transcriptome of the giant reed, Arundo donax.</title>
        <authorList>
            <person name="Barrero R.A."/>
            <person name="Guerrero F.D."/>
            <person name="Moolhuijzen P."/>
            <person name="Goolsby J.A."/>
            <person name="Tidwell J."/>
            <person name="Bellgard S.E."/>
            <person name="Bellgard M.I."/>
        </authorList>
    </citation>
    <scope>NUCLEOTIDE SEQUENCE</scope>
    <source>
        <tissue evidence="2">Shoot tissue taken approximately 20 cm above the soil surface</tissue>
    </source>
</reference>
<evidence type="ECO:0000256" key="1">
    <source>
        <dbReference type="SAM" id="MobiDB-lite"/>
    </source>
</evidence>
<feature type="region of interest" description="Disordered" evidence="1">
    <location>
        <begin position="1"/>
        <end position="32"/>
    </location>
</feature>
<organism evidence="2">
    <name type="scientific">Arundo donax</name>
    <name type="common">Giant reed</name>
    <name type="synonym">Donax arundinaceus</name>
    <dbReference type="NCBI Taxonomy" id="35708"/>
    <lineage>
        <taxon>Eukaryota</taxon>
        <taxon>Viridiplantae</taxon>
        <taxon>Streptophyta</taxon>
        <taxon>Embryophyta</taxon>
        <taxon>Tracheophyta</taxon>
        <taxon>Spermatophyta</taxon>
        <taxon>Magnoliopsida</taxon>
        <taxon>Liliopsida</taxon>
        <taxon>Poales</taxon>
        <taxon>Poaceae</taxon>
        <taxon>PACMAD clade</taxon>
        <taxon>Arundinoideae</taxon>
        <taxon>Arundineae</taxon>
        <taxon>Arundo</taxon>
    </lineage>
</organism>
<proteinExistence type="predicted"/>
<sequence>MPYTKHTQDMKQSDSPPDLLERTKARLQNCMK</sequence>
<protein>
    <submittedName>
        <fullName evidence="2">Uncharacterized protein</fullName>
    </submittedName>
</protein>
<accession>A0A0A9CML9</accession>
<reference evidence="2" key="1">
    <citation type="submission" date="2014-09" db="EMBL/GenBank/DDBJ databases">
        <authorList>
            <person name="Magalhaes I.L.F."/>
            <person name="Oliveira U."/>
            <person name="Santos F.R."/>
            <person name="Vidigal T.H.D.A."/>
            <person name="Brescovit A.D."/>
            <person name="Santos A.J."/>
        </authorList>
    </citation>
    <scope>NUCLEOTIDE SEQUENCE</scope>
    <source>
        <tissue evidence="2">Shoot tissue taken approximately 20 cm above the soil surface</tissue>
    </source>
</reference>
<name>A0A0A9CML9_ARUDO</name>
<dbReference type="EMBL" id="GBRH01225123">
    <property type="protein sequence ID" value="JAD72772.1"/>
    <property type="molecule type" value="Transcribed_RNA"/>
</dbReference>
<dbReference type="AlphaFoldDB" id="A0A0A9CML9"/>